<name>A0A0D6P3W3_9PROT</name>
<dbReference type="AlphaFoldDB" id="A0A0D6P3W3"/>
<dbReference type="GO" id="GO:0005886">
    <property type="term" value="C:plasma membrane"/>
    <property type="evidence" value="ECO:0007669"/>
    <property type="project" value="TreeGrafter"/>
</dbReference>
<evidence type="ECO:0008006" key="4">
    <source>
        <dbReference type="Google" id="ProtNLM"/>
    </source>
</evidence>
<dbReference type="PANTHER" id="PTHR38442:SF1">
    <property type="entry name" value="INNER MEMBRANE PROTEIN"/>
    <property type="match status" value="1"/>
</dbReference>
<dbReference type="PANTHER" id="PTHR38442">
    <property type="entry name" value="INNER MEMBRANE PROTEIN-RELATED"/>
    <property type="match status" value="1"/>
</dbReference>
<evidence type="ECO:0000256" key="1">
    <source>
        <dbReference type="SAM" id="Phobius"/>
    </source>
</evidence>
<comment type="caution">
    <text evidence="2">The sequence shown here is derived from an EMBL/GenBank/DDBJ whole genome shotgun (WGS) entry which is preliminary data.</text>
</comment>
<reference evidence="2 3" key="1">
    <citation type="submission" date="2012-11" db="EMBL/GenBank/DDBJ databases">
        <title>Whole genome sequence of Acidisphaera rubrifaciens HS-AP3.</title>
        <authorList>
            <person name="Azuma Y."/>
            <person name="Higashiura N."/>
            <person name="Hirakawa H."/>
            <person name="Matsushita K."/>
        </authorList>
    </citation>
    <scope>NUCLEOTIDE SEQUENCE [LARGE SCALE GENOMIC DNA]</scope>
    <source>
        <strain evidence="2 3">HS-AP3</strain>
    </source>
</reference>
<accession>A0A0D6P3W3</accession>
<feature type="transmembrane region" description="Helical" evidence="1">
    <location>
        <begin position="21"/>
        <end position="42"/>
    </location>
</feature>
<sequence length="425" mass="45769">MHAPVTDPDAPARRALARHRAMATGLLLLMGAAMILSYALPAGWPADILLAASKAGGIGGLADWFAVTALFRHPLGLPIPHTAILPRQKERLGRALGRFVSAYVVTEPEVSRTLARLDVPGLVRAVLADPSAARPAAEAIAGLLPRLLTTIEDGRARRLAALIVPRLIGTAGAGRIVARALRGLVEGGRHQDVLGFVLTELKQALAAREDALRAAIEERVREQGGRLVGWALGASIARRVLTTINGELDRMGPDSSDLRAAFDEWARREIEKIEQDPKRAAEIGRGLRRVMAHPTVQAWVWDVWTRFRQVVEADATRPNGRTIQTIEGALAQLGTMLDSDPAIRATVQHAAERVVFRFLPAAQANLADFIASVVAGWDTRTITDRLELRVGKDLQFVRVNGTLVGFLVGGLLYAVLRLATGHGGP</sequence>
<keyword evidence="1" id="KW-1133">Transmembrane helix</keyword>
<keyword evidence="1" id="KW-0472">Membrane</keyword>
<dbReference type="Pfam" id="PF04286">
    <property type="entry name" value="DUF445"/>
    <property type="match status" value="1"/>
</dbReference>
<gene>
    <name evidence="2" type="ORF">Asru_0045_22</name>
</gene>
<proteinExistence type="predicted"/>
<protein>
    <recommendedName>
        <fullName evidence="4">DUF445 domain-containing protein</fullName>
    </recommendedName>
</protein>
<dbReference type="Proteomes" id="UP000032680">
    <property type="component" value="Unassembled WGS sequence"/>
</dbReference>
<dbReference type="InterPro" id="IPR007383">
    <property type="entry name" value="DUF445"/>
</dbReference>
<dbReference type="EMBL" id="BANB01000045">
    <property type="protein sequence ID" value="GAN76031.1"/>
    <property type="molecule type" value="Genomic_DNA"/>
</dbReference>
<organism evidence="2 3">
    <name type="scientific">Acidisphaera rubrifaciens HS-AP3</name>
    <dbReference type="NCBI Taxonomy" id="1231350"/>
    <lineage>
        <taxon>Bacteria</taxon>
        <taxon>Pseudomonadati</taxon>
        <taxon>Pseudomonadota</taxon>
        <taxon>Alphaproteobacteria</taxon>
        <taxon>Acetobacterales</taxon>
        <taxon>Acetobacteraceae</taxon>
        <taxon>Acidisphaera</taxon>
    </lineage>
</organism>
<keyword evidence="1" id="KW-0812">Transmembrane</keyword>
<keyword evidence="3" id="KW-1185">Reference proteome</keyword>
<evidence type="ECO:0000313" key="2">
    <source>
        <dbReference type="EMBL" id="GAN76031.1"/>
    </source>
</evidence>
<feature type="transmembrane region" description="Helical" evidence="1">
    <location>
        <begin position="396"/>
        <end position="416"/>
    </location>
</feature>
<evidence type="ECO:0000313" key="3">
    <source>
        <dbReference type="Proteomes" id="UP000032680"/>
    </source>
</evidence>
<dbReference type="OrthoDB" id="9769590at2"/>